<organism evidence="1 2">
    <name type="scientific">Corynebacterium pollutisoli</name>
    <dbReference type="NCBI Taxonomy" id="1610489"/>
    <lineage>
        <taxon>Bacteria</taxon>
        <taxon>Bacillati</taxon>
        <taxon>Actinomycetota</taxon>
        <taxon>Actinomycetes</taxon>
        <taxon>Mycobacteriales</taxon>
        <taxon>Corynebacteriaceae</taxon>
        <taxon>Corynebacterium</taxon>
    </lineage>
</organism>
<reference evidence="1 2" key="1">
    <citation type="journal article" date="2020" name="Biotechnol. Biofuels">
        <title>New insights from the biogas microbiome by comprehensive genome-resolved metagenomics of nearly 1600 species originating from multiple anaerobic digesters.</title>
        <authorList>
            <person name="Campanaro S."/>
            <person name="Treu L."/>
            <person name="Rodriguez-R L.M."/>
            <person name="Kovalovszki A."/>
            <person name="Ziels R.M."/>
            <person name="Maus I."/>
            <person name="Zhu X."/>
            <person name="Kougias P.G."/>
            <person name="Basile A."/>
            <person name="Luo G."/>
            <person name="Schluter A."/>
            <person name="Konstantinidis K.T."/>
            <person name="Angelidaki I."/>
        </authorList>
    </citation>
    <scope>NUCLEOTIDE SEQUENCE [LARGE SCALE GENOMIC DNA]</scope>
    <source>
        <strain evidence="1">AS23ysBPME_344</strain>
    </source>
</reference>
<sequence length="34" mass="3669">MTVHLDDARLTHLLAQGTGEILKGVRNVGALRGR</sequence>
<comment type="caution">
    <text evidence="1">The sequence shown here is derived from an EMBL/GenBank/DDBJ whole genome shotgun (WGS) entry which is preliminary data.</text>
</comment>
<protein>
    <submittedName>
        <fullName evidence="1">3'(2'),5'-bisphosphate nucleotidase CysQ</fullName>
    </submittedName>
</protein>
<accession>A0A7X8MUR7</accession>
<dbReference type="Proteomes" id="UP000568696">
    <property type="component" value="Unassembled WGS sequence"/>
</dbReference>
<evidence type="ECO:0000313" key="1">
    <source>
        <dbReference type="EMBL" id="NLP38694.1"/>
    </source>
</evidence>
<name>A0A7X8MUR7_9CORY</name>
<evidence type="ECO:0000313" key="2">
    <source>
        <dbReference type="Proteomes" id="UP000568696"/>
    </source>
</evidence>
<gene>
    <name evidence="1" type="ORF">GX356_03075</name>
</gene>
<dbReference type="EMBL" id="JAAYSN010000077">
    <property type="protein sequence ID" value="NLP38694.1"/>
    <property type="molecule type" value="Genomic_DNA"/>
</dbReference>
<feature type="non-terminal residue" evidence="1">
    <location>
        <position position="34"/>
    </location>
</feature>
<proteinExistence type="predicted"/>
<dbReference type="AlphaFoldDB" id="A0A7X8MUR7"/>